<dbReference type="Proteomes" id="UP000789901">
    <property type="component" value="Unassembled WGS sequence"/>
</dbReference>
<dbReference type="EMBL" id="CAJVQB010171492">
    <property type="protein sequence ID" value="CAG8857481.1"/>
    <property type="molecule type" value="Genomic_DNA"/>
</dbReference>
<proteinExistence type="predicted"/>
<reference evidence="1 2" key="1">
    <citation type="submission" date="2021-06" db="EMBL/GenBank/DDBJ databases">
        <authorList>
            <person name="Kallberg Y."/>
            <person name="Tangrot J."/>
            <person name="Rosling A."/>
        </authorList>
    </citation>
    <scope>NUCLEOTIDE SEQUENCE [LARGE SCALE GENOMIC DNA]</scope>
    <source>
        <strain evidence="1 2">120-4 pot B 10/14</strain>
    </source>
</reference>
<sequence>IKPVPLQSSNIEEKNRNKKIIEKVLKTADNNMQLDMQINNRKRNYTAQEIIIDTDEIT</sequence>
<name>A0ABN7XQ61_GIGMA</name>
<accession>A0ABN7XQ61</accession>
<keyword evidence="2" id="KW-1185">Reference proteome</keyword>
<protein>
    <submittedName>
        <fullName evidence="1">27703_t:CDS:1</fullName>
    </submittedName>
</protein>
<comment type="caution">
    <text evidence="1">The sequence shown here is derived from an EMBL/GenBank/DDBJ whole genome shotgun (WGS) entry which is preliminary data.</text>
</comment>
<evidence type="ECO:0000313" key="2">
    <source>
        <dbReference type="Proteomes" id="UP000789901"/>
    </source>
</evidence>
<gene>
    <name evidence="1" type="ORF">GMARGA_LOCUS46300</name>
</gene>
<feature type="non-terminal residue" evidence="1">
    <location>
        <position position="58"/>
    </location>
</feature>
<feature type="non-terminal residue" evidence="1">
    <location>
        <position position="1"/>
    </location>
</feature>
<evidence type="ECO:0000313" key="1">
    <source>
        <dbReference type="EMBL" id="CAG8857481.1"/>
    </source>
</evidence>
<organism evidence="1 2">
    <name type="scientific">Gigaspora margarita</name>
    <dbReference type="NCBI Taxonomy" id="4874"/>
    <lineage>
        <taxon>Eukaryota</taxon>
        <taxon>Fungi</taxon>
        <taxon>Fungi incertae sedis</taxon>
        <taxon>Mucoromycota</taxon>
        <taxon>Glomeromycotina</taxon>
        <taxon>Glomeromycetes</taxon>
        <taxon>Diversisporales</taxon>
        <taxon>Gigasporaceae</taxon>
        <taxon>Gigaspora</taxon>
    </lineage>
</organism>